<organism evidence="10 11">
    <name type="scientific">Dicentrarchus labrax</name>
    <name type="common">European seabass</name>
    <name type="synonym">Morone labrax</name>
    <dbReference type="NCBI Taxonomy" id="13489"/>
    <lineage>
        <taxon>Eukaryota</taxon>
        <taxon>Metazoa</taxon>
        <taxon>Chordata</taxon>
        <taxon>Craniata</taxon>
        <taxon>Vertebrata</taxon>
        <taxon>Euteleostomi</taxon>
        <taxon>Actinopterygii</taxon>
        <taxon>Neopterygii</taxon>
        <taxon>Teleostei</taxon>
        <taxon>Neoteleostei</taxon>
        <taxon>Acanthomorphata</taxon>
        <taxon>Eupercaria</taxon>
        <taxon>Moronidae</taxon>
        <taxon>Dicentrarchus</taxon>
    </lineage>
</organism>
<keyword evidence="3" id="KW-0547">Nucleotide-binding</keyword>
<dbReference type="InterPro" id="IPR027417">
    <property type="entry name" value="P-loop_NTPase"/>
</dbReference>
<evidence type="ECO:0000256" key="5">
    <source>
        <dbReference type="ARBA" id="ARBA00023134"/>
    </source>
</evidence>
<evidence type="ECO:0000256" key="3">
    <source>
        <dbReference type="ARBA" id="ARBA00022741"/>
    </source>
</evidence>
<keyword evidence="4" id="KW-0256">Endoplasmic reticulum</keyword>
<evidence type="ECO:0000313" key="10">
    <source>
        <dbReference type="Ensembl" id="ENSDLAP00005081046.1"/>
    </source>
</evidence>
<evidence type="ECO:0000256" key="8">
    <source>
        <dbReference type="SAM" id="MobiDB-lite"/>
    </source>
</evidence>
<dbReference type="InterPro" id="IPR000897">
    <property type="entry name" value="SRP54_GTPase_dom"/>
</dbReference>
<dbReference type="GO" id="GO:0005047">
    <property type="term" value="F:signal recognition particle binding"/>
    <property type="evidence" value="ECO:0007669"/>
    <property type="project" value="InterPro"/>
</dbReference>
<dbReference type="FunFam" id="3.40.50.300:FF:000188">
    <property type="entry name" value="signal recognition particle receptor subunit alpha"/>
    <property type="match status" value="1"/>
</dbReference>
<feature type="region of interest" description="Disordered" evidence="8">
    <location>
        <begin position="128"/>
        <end position="214"/>
    </location>
</feature>
<evidence type="ECO:0000259" key="9">
    <source>
        <dbReference type="PROSITE" id="PS00300"/>
    </source>
</evidence>
<dbReference type="AlphaFoldDB" id="A0A8P4KED3"/>
<dbReference type="SUPFAM" id="SSF47364">
    <property type="entry name" value="Domain of the SRP/SRP receptor G-proteins"/>
    <property type="match status" value="1"/>
</dbReference>
<keyword evidence="5" id="KW-0342">GTP-binding</keyword>
<dbReference type="CDD" id="cd14826">
    <property type="entry name" value="SR_alpha_SRX"/>
    <property type="match status" value="1"/>
</dbReference>
<dbReference type="InterPro" id="IPR007222">
    <property type="entry name" value="Sig_recog_particle_rcpt_asu_N"/>
</dbReference>
<dbReference type="Pfam" id="PF04086">
    <property type="entry name" value="SRP-alpha_N"/>
    <property type="match status" value="1"/>
</dbReference>
<dbReference type="Gene3D" id="1.20.120.140">
    <property type="entry name" value="Signal recognition particle SRP54, nucleotide-binding domain"/>
    <property type="match status" value="1"/>
</dbReference>
<dbReference type="CDD" id="cd17876">
    <property type="entry name" value="SRalpha_C"/>
    <property type="match status" value="1"/>
</dbReference>
<comment type="similarity">
    <text evidence="2">Belongs to the GTP-binding SRP family.</text>
</comment>
<feature type="compositionally biased region" description="Polar residues" evidence="8">
    <location>
        <begin position="193"/>
        <end position="210"/>
    </location>
</feature>
<dbReference type="InterPro" id="IPR013822">
    <property type="entry name" value="Signal_recog_particl_SRP54_hlx"/>
</dbReference>
<keyword evidence="11" id="KW-1185">Reference proteome</keyword>
<dbReference type="SMART" id="SM00382">
    <property type="entry name" value="AAA"/>
    <property type="match status" value="1"/>
</dbReference>
<dbReference type="Proteomes" id="UP000694389">
    <property type="component" value="Unassembled WGS sequence"/>
</dbReference>
<dbReference type="InterPro" id="IPR011012">
    <property type="entry name" value="Longin-like_dom_sf"/>
</dbReference>
<dbReference type="PANTHER" id="PTHR43134">
    <property type="entry name" value="SIGNAL RECOGNITION PARTICLE RECEPTOR SUBUNIT ALPHA"/>
    <property type="match status" value="1"/>
</dbReference>
<dbReference type="PROSITE" id="PS00300">
    <property type="entry name" value="SRP54"/>
    <property type="match status" value="1"/>
</dbReference>
<dbReference type="PANTHER" id="PTHR43134:SF1">
    <property type="entry name" value="SIGNAL RECOGNITION PARTICLE RECEPTOR SUBUNIT ALPHA"/>
    <property type="match status" value="1"/>
</dbReference>
<keyword evidence="6" id="KW-0472">Membrane</keyword>
<protein>
    <submittedName>
        <fullName evidence="10">SRP receptor subunit alpha</fullName>
    </submittedName>
</protein>
<feature type="domain" description="SRP54-type proteins GTP-binding" evidence="9">
    <location>
        <begin position="616"/>
        <end position="629"/>
    </location>
</feature>
<feature type="compositionally biased region" description="Basic and acidic residues" evidence="8">
    <location>
        <begin position="158"/>
        <end position="179"/>
    </location>
</feature>
<sequence>MLDFFTIFSKGGIVLWCFQGAGVTESFTGPVNALIRSVILQERSGNNSYTHEALSLKYKLDNEFELIYVVGFQKILTLTYVDKFIDDVQLHFRDRYKNELEQKGALKLLNNNYEFEDDFKMLLREAEDSSKAKSPGHMRTFKESEKSQKTVKSMIETKGGDKTKERSGKKNKNTKKEGECCSPAAEPVKADQGKTSSSGQKMVENGNQGLTADEIVQKNIEEFVRKRLVRPTEKPSKSPKPQKPKEKQKRVWDMGGSRSEKLDYSGRNGDGSPNGGEQNPEGQIDLDGLKGILLYISAISLLCIVNNFPPLFVEFSSKKGGSFGGMFGMLKGLVGSKSLTREDMESVLDKMRDHLIAKNVAAEIASQLCDSVAKKLEGKVMGTFTTVASTVKLALQDSLVQILQPKRRVDILRDVMEAQSQRRPFVITFCGVNGVGKSTNLAKISFWLIENGFTVLIAACDTFRAGAVEQLRTHQRRLNSLHPPEQHGGRPVVQLYEKGYGKDAAGIAMEAIAYARNQVFDVVLVDTAGRMQDNAPLMTALAKLIAVNMPDLVLFVGEALVGNEAVDQLVKFNQALADHSMSDRPRLIDGIVLTKFDTIDDKVGAAISMTYITGQPIVFVGTGQTYNDLRSLNARAVVSALMKA</sequence>
<dbReference type="GO" id="GO:0006614">
    <property type="term" value="P:SRP-dependent cotranslational protein targeting to membrane"/>
    <property type="evidence" value="ECO:0007669"/>
    <property type="project" value="InterPro"/>
</dbReference>
<dbReference type="SMART" id="SM00963">
    <property type="entry name" value="SRP54_N"/>
    <property type="match status" value="1"/>
</dbReference>
<dbReference type="GO" id="GO:0005785">
    <property type="term" value="C:signal recognition particle receptor complex"/>
    <property type="evidence" value="ECO:0007669"/>
    <property type="project" value="InterPro"/>
</dbReference>
<evidence type="ECO:0000256" key="6">
    <source>
        <dbReference type="ARBA" id="ARBA00023136"/>
    </source>
</evidence>
<dbReference type="GeneTree" id="ENSGT00550000074936"/>
<evidence type="ECO:0000313" key="11">
    <source>
        <dbReference type="Proteomes" id="UP000694389"/>
    </source>
</evidence>
<dbReference type="FunFam" id="1.20.120.140:FF:000004">
    <property type="entry name" value="Signal recognition particle receptor subunit alpha"/>
    <property type="match status" value="1"/>
</dbReference>
<dbReference type="Ensembl" id="ENSDLAT00005089212.1">
    <property type="protein sequence ID" value="ENSDLAP00005081046.1"/>
    <property type="gene ID" value="ENSDLAG00005031448.1"/>
</dbReference>
<evidence type="ECO:0000256" key="4">
    <source>
        <dbReference type="ARBA" id="ARBA00022824"/>
    </source>
</evidence>
<evidence type="ECO:0000256" key="2">
    <source>
        <dbReference type="ARBA" id="ARBA00008531"/>
    </source>
</evidence>
<dbReference type="InterPro" id="IPR036225">
    <property type="entry name" value="SRP/SRP_N"/>
</dbReference>
<dbReference type="GO" id="GO:0005525">
    <property type="term" value="F:GTP binding"/>
    <property type="evidence" value="ECO:0007669"/>
    <property type="project" value="UniProtKB-KW"/>
</dbReference>
<evidence type="ECO:0000256" key="1">
    <source>
        <dbReference type="ARBA" id="ARBA00004397"/>
    </source>
</evidence>
<feature type="region of interest" description="Disordered" evidence="8">
    <location>
        <begin position="226"/>
        <end position="283"/>
    </location>
</feature>
<name>A0A8P4KED3_DICLA</name>
<keyword evidence="7" id="KW-0675">Receptor</keyword>
<comment type="subcellular location">
    <subcellularLocation>
        <location evidence="1">Endoplasmic reticulum membrane</location>
        <topology evidence="1">Peripheral membrane protein</topology>
        <orientation evidence="1">Cytoplasmic side</orientation>
    </subcellularLocation>
</comment>
<feature type="compositionally biased region" description="Basic and acidic residues" evidence="8">
    <location>
        <begin position="243"/>
        <end position="264"/>
    </location>
</feature>
<dbReference type="InterPro" id="IPR042101">
    <property type="entry name" value="SRP54_N_sf"/>
</dbReference>
<dbReference type="GO" id="GO:0003924">
    <property type="term" value="F:GTPase activity"/>
    <property type="evidence" value="ECO:0007669"/>
    <property type="project" value="InterPro"/>
</dbReference>
<reference evidence="10" key="1">
    <citation type="submission" date="2025-08" db="UniProtKB">
        <authorList>
            <consortium name="Ensembl"/>
        </authorList>
    </citation>
    <scope>IDENTIFICATION</scope>
</reference>
<gene>
    <name evidence="10" type="primary">srpra</name>
</gene>
<accession>A0A8P4KED3</accession>
<dbReference type="Pfam" id="PF00448">
    <property type="entry name" value="SRP54"/>
    <property type="match status" value="1"/>
</dbReference>
<dbReference type="Gene3D" id="3.30.450.60">
    <property type="match status" value="1"/>
</dbReference>
<dbReference type="Gene3D" id="3.40.50.300">
    <property type="entry name" value="P-loop containing nucleotide triphosphate hydrolases"/>
    <property type="match status" value="1"/>
</dbReference>
<dbReference type="GO" id="GO:0006886">
    <property type="term" value="P:intracellular protein transport"/>
    <property type="evidence" value="ECO:0007669"/>
    <property type="project" value="InterPro"/>
</dbReference>
<evidence type="ECO:0000256" key="7">
    <source>
        <dbReference type="ARBA" id="ARBA00023170"/>
    </source>
</evidence>
<dbReference type="SMART" id="SM00962">
    <property type="entry name" value="SRP54"/>
    <property type="match status" value="1"/>
</dbReference>
<dbReference type="SUPFAM" id="SSF64356">
    <property type="entry name" value="SNARE-like"/>
    <property type="match status" value="1"/>
</dbReference>
<dbReference type="InterPro" id="IPR003593">
    <property type="entry name" value="AAA+_ATPase"/>
</dbReference>
<dbReference type="Pfam" id="PF02881">
    <property type="entry name" value="SRP54_N"/>
    <property type="match status" value="1"/>
</dbReference>
<proteinExistence type="inferred from homology"/>
<dbReference type="SUPFAM" id="SSF52540">
    <property type="entry name" value="P-loop containing nucleoside triphosphate hydrolases"/>
    <property type="match status" value="1"/>
</dbReference>
<dbReference type="FunFam" id="3.30.450.60:FF:000024">
    <property type="entry name" value="signal recognition particle receptor subunit alpha isoform X2"/>
    <property type="match status" value="1"/>
</dbReference>
<feature type="compositionally biased region" description="Basic and acidic residues" evidence="8">
    <location>
        <begin position="226"/>
        <end position="236"/>
    </location>
</feature>
<reference evidence="10" key="2">
    <citation type="submission" date="2025-09" db="UniProtKB">
        <authorList>
            <consortium name="Ensembl"/>
        </authorList>
    </citation>
    <scope>IDENTIFICATION</scope>
</reference>